<dbReference type="GeneID" id="87816563"/>
<proteinExistence type="predicted"/>
<dbReference type="InterPro" id="IPR053137">
    <property type="entry name" value="NLR-like"/>
</dbReference>
<dbReference type="SUPFAM" id="SSF48452">
    <property type="entry name" value="TPR-like"/>
    <property type="match status" value="3"/>
</dbReference>
<feature type="compositionally biased region" description="Polar residues" evidence="1">
    <location>
        <begin position="50"/>
        <end position="60"/>
    </location>
</feature>
<feature type="compositionally biased region" description="Low complexity" evidence="1">
    <location>
        <begin position="78"/>
        <end position="94"/>
    </location>
</feature>
<dbReference type="Gene3D" id="1.25.40.10">
    <property type="entry name" value="Tetratricopeptide repeat domain"/>
    <property type="match status" value="2"/>
</dbReference>
<dbReference type="PANTHER" id="PTHR46082:SF6">
    <property type="entry name" value="AAA+ ATPASE DOMAIN-CONTAINING PROTEIN-RELATED"/>
    <property type="match status" value="1"/>
</dbReference>
<accession>A0AAN6V6G9</accession>
<dbReference type="GO" id="GO:0043531">
    <property type="term" value="F:ADP binding"/>
    <property type="evidence" value="ECO:0007669"/>
    <property type="project" value="InterPro"/>
</dbReference>
<dbReference type="AlphaFoldDB" id="A0AAN6V6G9"/>
<dbReference type="Pfam" id="PF00931">
    <property type="entry name" value="NB-ARC"/>
    <property type="match status" value="1"/>
</dbReference>
<reference evidence="3" key="2">
    <citation type="submission" date="2023-05" db="EMBL/GenBank/DDBJ databases">
        <authorList>
            <consortium name="Lawrence Berkeley National Laboratory"/>
            <person name="Steindorff A."/>
            <person name="Hensen N."/>
            <person name="Bonometti L."/>
            <person name="Westerberg I."/>
            <person name="Brannstrom I.O."/>
            <person name="Guillou S."/>
            <person name="Cros-Aarteil S."/>
            <person name="Calhoun S."/>
            <person name="Haridas S."/>
            <person name="Kuo A."/>
            <person name="Mondo S."/>
            <person name="Pangilinan J."/>
            <person name="Riley R."/>
            <person name="Labutti K."/>
            <person name="Andreopoulos B."/>
            <person name="Lipzen A."/>
            <person name="Chen C."/>
            <person name="Yanf M."/>
            <person name="Daum C."/>
            <person name="Ng V."/>
            <person name="Clum A."/>
            <person name="Ohm R."/>
            <person name="Martin F."/>
            <person name="Silar P."/>
            <person name="Natvig D."/>
            <person name="Lalanne C."/>
            <person name="Gautier V."/>
            <person name="Ament-Velasquez S.L."/>
            <person name="Kruys A."/>
            <person name="Hutchinson M.I."/>
            <person name="Powell A.J."/>
            <person name="Barry K."/>
            <person name="Miller A.N."/>
            <person name="Grigoriev I.V."/>
            <person name="Debuchy R."/>
            <person name="Gladieux P."/>
            <person name="Thoren M.H."/>
            <person name="Johannesson H."/>
        </authorList>
    </citation>
    <scope>NUCLEOTIDE SEQUENCE</scope>
    <source>
        <strain evidence="3">CBS 141.50</strain>
    </source>
</reference>
<keyword evidence="4" id="KW-1185">Reference proteome</keyword>
<comment type="caution">
    <text evidence="3">The sequence shown here is derived from an EMBL/GenBank/DDBJ whole genome shotgun (WGS) entry which is preliminary data.</text>
</comment>
<dbReference type="InterPro" id="IPR029058">
    <property type="entry name" value="AB_hydrolase_fold"/>
</dbReference>
<dbReference type="Gene3D" id="3.40.50.300">
    <property type="entry name" value="P-loop containing nucleotide triphosphate hydrolases"/>
    <property type="match status" value="1"/>
</dbReference>
<evidence type="ECO:0000313" key="3">
    <source>
        <dbReference type="EMBL" id="KAK4145768.1"/>
    </source>
</evidence>
<reference evidence="3" key="1">
    <citation type="journal article" date="2023" name="Mol. Phylogenet. Evol.">
        <title>Genome-scale phylogeny and comparative genomics of the fungal order Sordariales.</title>
        <authorList>
            <person name="Hensen N."/>
            <person name="Bonometti L."/>
            <person name="Westerberg I."/>
            <person name="Brannstrom I.O."/>
            <person name="Guillou S."/>
            <person name="Cros-Aarteil S."/>
            <person name="Calhoun S."/>
            <person name="Haridas S."/>
            <person name="Kuo A."/>
            <person name="Mondo S."/>
            <person name="Pangilinan J."/>
            <person name="Riley R."/>
            <person name="LaButti K."/>
            <person name="Andreopoulos B."/>
            <person name="Lipzen A."/>
            <person name="Chen C."/>
            <person name="Yan M."/>
            <person name="Daum C."/>
            <person name="Ng V."/>
            <person name="Clum A."/>
            <person name="Steindorff A."/>
            <person name="Ohm R.A."/>
            <person name="Martin F."/>
            <person name="Silar P."/>
            <person name="Natvig D.O."/>
            <person name="Lalanne C."/>
            <person name="Gautier V."/>
            <person name="Ament-Velasquez S.L."/>
            <person name="Kruys A."/>
            <person name="Hutchinson M.I."/>
            <person name="Powell A.J."/>
            <person name="Barry K."/>
            <person name="Miller A.N."/>
            <person name="Grigoriev I.V."/>
            <person name="Debuchy R."/>
            <person name="Gladieux P."/>
            <person name="Hiltunen Thoren M."/>
            <person name="Johannesson H."/>
        </authorList>
    </citation>
    <scope>NUCLEOTIDE SEQUENCE</scope>
    <source>
        <strain evidence="3">CBS 141.50</strain>
    </source>
</reference>
<name>A0AAN6V6G9_9PEZI</name>
<feature type="region of interest" description="Disordered" evidence="1">
    <location>
        <begin position="33"/>
        <end position="62"/>
    </location>
</feature>
<gene>
    <name evidence="3" type="ORF">C8A04DRAFT_26515</name>
</gene>
<sequence>MSVHRLGFTELSGSQGTKDGTYRVNIIFVHGLGGHPQHTWEDSRSKNRESVNGGNHSEAGTSKRKLFKRLFKSKALPSAPSSTTVSSSISTSGSAKDSGLTSTSSSITAWSSTTTPTSVTASVANNDTGKEYTKKLFWPREYLTEDIPEARVWTYGYNADAVGGVFQANNKNSVSQHARDFAVRVERDIRNEDPILFVAHSLGGIIVKDYVGQMCAVRELNSSSSWDSNTRIIKTLDVNSEVLENIHEDFKTIVSQSQIWIHSFQEGRGILGIKGLHNKVVDDFSSKLDLPRPLETVETIDADHRQMARCADRSDAQYRAIFGVLEHFIHRAALPCYYIPLPENRRFVGREKALDALKATFFVQKECQKASIVGLGGVGKTQVALQLAYWTKKNQPDFSIFWVPALSMASFEQAMTAIAKKLPIQETGEDEDPKESVQRFLSSEAAGPWLLVVDNADDEEIIFGSADRPGGISDYLPESDTGLTLFTTRFQEVAVSATGSDVVELNEMEHAEAVDFLEKSLIHKSLLRDETATTELLKELTYLPLAITQAAAYINKKKIPLTEYIGLLHSTQQDIIGLMSKEFRDSTRYPGSQNAVATTWLVSFDQIRKSDSAAADLLSFISRIEPKGIPQSLLPDLDSAEKFVDAIGTLCAYAFLTRRGESKVFDMHSLVHLATQIWVQREGLAEIADEDATWQLATIFPTPDYENRAIWRDYLPHALKLLQHSEDFDSEDRSDLLLAVGQCLLVDGRITEAVRSLEEACRWPNRTLAPDHPNRLGAQRMLGKAYEANCQSQKAIEVLEQVVSIEAQTLADDDPDRLVSQHILAGAYQGDGQTKKAIMLLKHIHSIQAKTLAPNHPDRLRSQHTLGVVYNTNGQFAEAIAVLEPIVATKAQIFAEDHPTHLASLRALAIAYRNNGQVKKAIQLLEQVVAIEARVLPDDHHSRLTSQHGLAKAYQANGQIKEAVALLEHVVTVPLLERIVALRNQGLPEDLPAVLESQELLAFLYTYGGNERVEEAVILLEDVVTIKTRVLPDNHPSLLSSQQALAITYESNGQLDEGVALLERVVSTKAQILPEDHPSLLASQDWLDGMLESMEQNNS</sequence>
<dbReference type="SMART" id="SM00028">
    <property type="entry name" value="TPR"/>
    <property type="match status" value="3"/>
</dbReference>
<dbReference type="RefSeq" id="XP_062639139.1">
    <property type="nucleotide sequence ID" value="XM_062779950.1"/>
</dbReference>
<dbReference type="SUPFAM" id="SSF52540">
    <property type="entry name" value="P-loop containing nucleoside triphosphate hydrolases"/>
    <property type="match status" value="1"/>
</dbReference>
<feature type="domain" description="NB-ARC" evidence="2">
    <location>
        <begin position="351"/>
        <end position="525"/>
    </location>
</feature>
<evidence type="ECO:0000313" key="4">
    <source>
        <dbReference type="Proteomes" id="UP001302676"/>
    </source>
</evidence>
<organism evidence="3 4">
    <name type="scientific">Dichotomopilus funicola</name>
    <dbReference type="NCBI Taxonomy" id="1934379"/>
    <lineage>
        <taxon>Eukaryota</taxon>
        <taxon>Fungi</taxon>
        <taxon>Dikarya</taxon>
        <taxon>Ascomycota</taxon>
        <taxon>Pezizomycotina</taxon>
        <taxon>Sordariomycetes</taxon>
        <taxon>Sordariomycetidae</taxon>
        <taxon>Sordariales</taxon>
        <taxon>Chaetomiaceae</taxon>
        <taxon>Dichotomopilus</taxon>
    </lineage>
</organism>
<dbReference type="InterPro" id="IPR019734">
    <property type="entry name" value="TPR_rpt"/>
</dbReference>
<dbReference type="Pfam" id="PF13424">
    <property type="entry name" value="TPR_12"/>
    <property type="match status" value="2"/>
</dbReference>
<dbReference type="Proteomes" id="UP001302676">
    <property type="component" value="Unassembled WGS sequence"/>
</dbReference>
<feature type="compositionally biased region" description="Low complexity" evidence="1">
    <location>
        <begin position="101"/>
        <end position="123"/>
    </location>
</feature>
<evidence type="ECO:0000259" key="2">
    <source>
        <dbReference type="Pfam" id="PF00931"/>
    </source>
</evidence>
<dbReference type="PANTHER" id="PTHR46082">
    <property type="entry name" value="ATP/GTP-BINDING PROTEIN-RELATED"/>
    <property type="match status" value="1"/>
</dbReference>
<dbReference type="SUPFAM" id="SSF53474">
    <property type="entry name" value="alpha/beta-Hydrolases"/>
    <property type="match status" value="1"/>
</dbReference>
<feature type="region of interest" description="Disordered" evidence="1">
    <location>
        <begin position="77"/>
        <end position="123"/>
    </location>
</feature>
<dbReference type="InterPro" id="IPR002182">
    <property type="entry name" value="NB-ARC"/>
</dbReference>
<protein>
    <recommendedName>
        <fullName evidence="2">NB-ARC domain-containing protein</fullName>
    </recommendedName>
</protein>
<feature type="compositionally biased region" description="Basic and acidic residues" evidence="1">
    <location>
        <begin position="38"/>
        <end position="49"/>
    </location>
</feature>
<dbReference type="EMBL" id="MU853566">
    <property type="protein sequence ID" value="KAK4145768.1"/>
    <property type="molecule type" value="Genomic_DNA"/>
</dbReference>
<dbReference type="Pfam" id="PF13374">
    <property type="entry name" value="TPR_10"/>
    <property type="match status" value="2"/>
</dbReference>
<dbReference type="InterPro" id="IPR011990">
    <property type="entry name" value="TPR-like_helical_dom_sf"/>
</dbReference>
<dbReference type="InterPro" id="IPR027417">
    <property type="entry name" value="P-loop_NTPase"/>
</dbReference>
<evidence type="ECO:0000256" key="1">
    <source>
        <dbReference type="SAM" id="MobiDB-lite"/>
    </source>
</evidence>